<keyword evidence="1" id="KW-0812">Transmembrane</keyword>
<reference evidence="3" key="1">
    <citation type="journal article" date="2016" name="Nat. Biotechnol.">
        <title>Sequencing wild and cultivated cassava and related species reveals extensive interspecific hybridization and genetic diversity.</title>
        <authorList>
            <person name="Bredeson J.V."/>
            <person name="Lyons J.B."/>
            <person name="Prochnik S.E."/>
            <person name="Wu G.A."/>
            <person name="Ha C.M."/>
            <person name="Edsinger-Gonzales E."/>
            <person name="Grimwood J."/>
            <person name="Schmutz J."/>
            <person name="Rabbi I.Y."/>
            <person name="Egesi C."/>
            <person name="Nauluvula P."/>
            <person name="Lebot V."/>
            <person name="Ndunguru J."/>
            <person name="Mkamilo G."/>
            <person name="Bart R.S."/>
            <person name="Setter T.L."/>
            <person name="Gleadow R.M."/>
            <person name="Kulakow P."/>
            <person name="Ferguson M.E."/>
            <person name="Rounsley S."/>
            <person name="Rokhsar D.S."/>
        </authorList>
    </citation>
    <scope>NUCLEOTIDE SEQUENCE [LARGE SCALE GENOMIC DNA]</scope>
    <source>
        <strain evidence="3">cv. AM560-2</strain>
    </source>
</reference>
<keyword evidence="1" id="KW-1133">Transmembrane helix</keyword>
<dbReference type="EMBL" id="CM004387">
    <property type="protein sequence ID" value="OAY60775.1"/>
    <property type="molecule type" value="Genomic_DNA"/>
</dbReference>
<keyword evidence="1" id="KW-0472">Membrane</keyword>
<dbReference type="AlphaFoldDB" id="A0A2C9WKG9"/>
<evidence type="ECO:0000256" key="1">
    <source>
        <dbReference type="SAM" id="Phobius"/>
    </source>
</evidence>
<sequence length="80" mass="9558">MRSVNPQSCWRSCLHLSGFFSSSFPWVCFLHVLEIFLTWKRSVLSGLLHNAFKRETMNRVEYWRSTETWPHNAFRSSHVP</sequence>
<accession>A0A2C9WKG9</accession>
<gene>
    <name evidence="2" type="ORF">MANES_01G137900v8</name>
</gene>
<dbReference type="Proteomes" id="UP000091857">
    <property type="component" value="Chromosome 1"/>
</dbReference>
<keyword evidence="3" id="KW-1185">Reference proteome</keyword>
<feature type="transmembrane region" description="Helical" evidence="1">
    <location>
        <begin position="20"/>
        <end position="39"/>
    </location>
</feature>
<dbReference type="Gramene" id="Manes.01G137900.1.v8.1">
    <property type="protein sequence ID" value="Manes.01G137900.1.v8.1.CDS"/>
    <property type="gene ID" value="Manes.01G137900.v8.1"/>
</dbReference>
<proteinExistence type="predicted"/>
<evidence type="ECO:0000313" key="3">
    <source>
        <dbReference type="Proteomes" id="UP000091857"/>
    </source>
</evidence>
<evidence type="ECO:0000313" key="2">
    <source>
        <dbReference type="EMBL" id="OAY60775.1"/>
    </source>
</evidence>
<name>A0A2C9WKG9_MANES</name>
<protein>
    <submittedName>
        <fullName evidence="2">Uncharacterized protein</fullName>
    </submittedName>
</protein>
<comment type="caution">
    <text evidence="2">The sequence shown here is derived from an EMBL/GenBank/DDBJ whole genome shotgun (WGS) entry which is preliminary data.</text>
</comment>
<organism evidence="2 3">
    <name type="scientific">Manihot esculenta</name>
    <name type="common">Cassava</name>
    <name type="synonym">Jatropha manihot</name>
    <dbReference type="NCBI Taxonomy" id="3983"/>
    <lineage>
        <taxon>Eukaryota</taxon>
        <taxon>Viridiplantae</taxon>
        <taxon>Streptophyta</taxon>
        <taxon>Embryophyta</taxon>
        <taxon>Tracheophyta</taxon>
        <taxon>Spermatophyta</taxon>
        <taxon>Magnoliopsida</taxon>
        <taxon>eudicotyledons</taxon>
        <taxon>Gunneridae</taxon>
        <taxon>Pentapetalae</taxon>
        <taxon>rosids</taxon>
        <taxon>fabids</taxon>
        <taxon>Malpighiales</taxon>
        <taxon>Euphorbiaceae</taxon>
        <taxon>Crotonoideae</taxon>
        <taxon>Manihoteae</taxon>
        <taxon>Manihot</taxon>
    </lineage>
</organism>